<feature type="transmembrane region" description="Helical" evidence="6">
    <location>
        <begin position="114"/>
        <end position="133"/>
    </location>
</feature>
<feature type="transmembrane region" description="Helical" evidence="6">
    <location>
        <begin position="451"/>
        <end position="469"/>
    </location>
</feature>
<name>A0A2H9T3Y0_9ZZZZ</name>
<feature type="transmembrane region" description="Helical" evidence="6">
    <location>
        <begin position="30"/>
        <end position="53"/>
    </location>
</feature>
<dbReference type="PANTHER" id="PTHR43478:SF3">
    <property type="entry name" value="LYSINE TRANSPORTER LYSW"/>
    <property type="match status" value="1"/>
</dbReference>
<feature type="transmembrane region" description="Helical" evidence="6">
    <location>
        <begin position="366"/>
        <end position="393"/>
    </location>
</feature>
<evidence type="ECO:0000256" key="6">
    <source>
        <dbReference type="SAM" id="Phobius"/>
    </source>
</evidence>
<dbReference type="InterPro" id="IPR018461">
    <property type="entry name" value="Na/H_Antiport_NhaC-like_C"/>
</dbReference>
<evidence type="ECO:0000259" key="7">
    <source>
        <dbReference type="Pfam" id="PF03553"/>
    </source>
</evidence>
<feature type="transmembrane region" description="Helical" evidence="6">
    <location>
        <begin position="288"/>
        <end position="308"/>
    </location>
</feature>
<comment type="caution">
    <text evidence="8">The sequence shown here is derived from an EMBL/GenBank/DDBJ whole genome shotgun (WGS) entry which is preliminary data.</text>
</comment>
<feature type="transmembrane region" description="Helical" evidence="6">
    <location>
        <begin position="247"/>
        <end position="268"/>
    </location>
</feature>
<reference evidence="8" key="1">
    <citation type="journal article" date="2017" name="Appl. Environ. Microbiol.">
        <title>Molecular characterization of an Endozoicomonas-like organism causing infection in king scallop Pecten maximus L.</title>
        <authorList>
            <person name="Cano I."/>
            <person name="van Aerle R."/>
            <person name="Ross S."/>
            <person name="Verner-Jeffreys D.W."/>
            <person name="Paley R.K."/>
            <person name="Rimmer G."/>
            <person name="Ryder D."/>
            <person name="Hooper P."/>
            <person name="Stone D."/>
            <person name="Feist S.W."/>
        </authorList>
    </citation>
    <scope>NUCLEOTIDE SEQUENCE</scope>
</reference>
<organism evidence="8">
    <name type="scientific">invertebrate metagenome</name>
    <dbReference type="NCBI Taxonomy" id="1711999"/>
    <lineage>
        <taxon>unclassified sequences</taxon>
        <taxon>metagenomes</taxon>
        <taxon>organismal metagenomes</taxon>
    </lineage>
</organism>
<sequence length="505" mass="53739">MLESYPWLCIVPPLITLSMAFCFRRLLPALVSGIVSGAFLITSGADSGFWLYLGKTLASLFVDTDSIVKAWPLQVIAFLILLGILTQCLNASGATEAFTEKTTRWVNSPRRARMLVFFMGMVNFIDGCFNALATSHLGRSICDRHKVSREKLAYIADSTGSPVCSLLPISSWGPYIIGILGGLPLLQTLGIPPLSAFLQIASFNAYAIAALLLCGFVAWTGADIGSMAKMSTHPNTCARKGLSRSPALWPLLFPMSVLLLGSLFLLLITGVQSADSTHLVKIMASGDIGFAMVVSSSMALIICFADMIHLRIPVKSLFAVSLKGLKSMVFTILILLAAWMAAAVIADLGTGQWMAHQVHGQLPTFLLPAMIFLLSAIMAFATGTSWGTFALMLPIAATMTQTLSPEMGIPALAAVIAGSTFGDHCSPISDTTVLSAAGAGCSTTAHVKTQLPYALIAASAAFFAFVMIGLTSLPWTGWLVIGLIIPCMLVYHPSLTYHLTSKQST</sequence>
<keyword evidence="4 6" id="KW-1133">Transmembrane helix</keyword>
<feature type="transmembrane region" description="Helical" evidence="6">
    <location>
        <begin position="475"/>
        <end position="492"/>
    </location>
</feature>
<keyword evidence="5 6" id="KW-0472">Membrane</keyword>
<feature type="domain" description="Na+/H+ antiporter NhaC-like C-terminal" evidence="7">
    <location>
        <begin position="163"/>
        <end position="469"/>
    </location>
</feature>
<dbReference type="AlphaFoldDB" id="A0A2H9T3Y0"/>
<dbReference type="Pfam" id="PF03553">
    <property type="entry name" value="Na_H_antiporter"/>
    <property type="match status" value="1"/>
</dbReference>
<protein>
    <submittedName>
        <fullName evidence="8">Malate-2H(+)/Na(+)-lactate antiporter</fullName>
    </submittedName>
</protein>
<feature type="transmembrane region" description="Helical" evidence="6">
    <location>
        <begin position="203"/>
        <end position="226"/>
    </location>
</feature>
<evidence type="ECO:0000313" key="8">
    <source>
        <dbReference type="EMBL" id="PJE77940.1"/>
    </source>
</evidence>
<feature type="transmembrane region" description="Helical" evidence="6">
    <location>
        <begin position="5"/>
        <end position="23"/>
    </location>
</feature>
<evidence type="ECO:0000256" key="4">
    <source>
        <dbReference type="ARBA" id="ARBA00022989"/>
    </source>
</evidence>
<dbReference type="GO" id="GO:0005886">
    <property type="term" value="C:plasma membrane"/>
    <property type="evidence" value="ECO:0007669"/>
    <property type="project" value="UniProtKB-SubCell"/>
</dbReference>
<gene>
    <name evidence="8" type="primary">mleN_5</name>
    <name evidence="8" type="ORF">CI610_03129</name>
</gene>
<evidence type="ECO:0000256" key="3">
    <source>
        <dbReference type="ARBA" id="ARBA00022692"/>
    </source>
</evidence>
<accession>A0A2H9T3Y0</accession>
<comment type="subcellular location">
    <subcellularLocation>
        <location evidence="1">Cell membrane</location>
        <topology evidence="1">Multi-pass membrane protein</topology>
    </subcellularLocation>
</comment>
<evidence type="ECO:0000256" key="5">
    <source>
        <dbReference type="ARBA" id="ARBA00023136"/>
    </source>
</evidence>
<feature type="transmembrane region" description="Helical" evidence="6">
    <location>
        <begin position="73"/>
        <end position="93"/>
    </location>
</feature>
<dbReference type="EMBL" id="NSIT01000319">
    <property type="protein sequence ID" value="PJE77940.1"/>
    <property type="molecule type" value="Genomic_DNA"/>
</dbReference>
<dbReference type="PANTHER" id="PTHR43478">
    <property type="entry name" value="NA+/H+ ANTIPORTER-RELATED"/>
    <property type="match status" value="1"/>
</dbReference>
<proteinExistence type="predicted"/>
<keyword evidence="2" id="KW-1003">Cell membrane</keyword>
<evidence type="ECO:0000256" key="2">
    <source>
        <dbReference type="ARBA" id="ARBA00022475"/>
    </source>
</evidence>
<feature type="transmembrane region" description="Helical" evidence="6">
    <location>
        <begin position="328"/>
        <end position="346"/>
    </location>
</feature>
<keyword evidence="3 6" id="KW-0812">Transmembrane</keyword>
<evidence type="ECO:0000256" key="1">
    <source>
        <dbReference type="ARBA" id="ARBA00004651"/>
    </source>
</evidence>